<protein>
    <submittedName>
        <fullName evidence="2">Uncharacterized protein</fullName>
    </submittedName>
</protein>
<evidence type="ECO:0000256" key="1">
    <source>
        <dbReference type="SAM" id="MobiDB-lite"/>
    </source>
</evidence>
<feature type="region of interest" description="Disordered" evidence="1">
    <location>
        <begin position="79"/>
        <end position="324"/>
    </location>
</feature>
<keyword evidence="3" id="KW-1185">Reference proteome</keyword>
<reference evidence="2 3" key="1">
    <citation type="submission" date="2017-11" db="EMBL/GenBank/DDBJ databases">
        <title>De-novo sequencing of pomegranate (Punica granatum L.) genome.</title>
        <authorList>
            <person name="Akparov Z."/>
            <person name="Amiraslanov A."/>
            <person name="Hajiyeva S."/>
            <person name="Abbasov M."/>
            <person name="Kaur K."/>
            <person name="Hamwieh A."/>
            <person name="Solovyev V."/>
            <person name="Salamov A."/>
            <person name="Braich B."/>
            <person name="Kosarev P."/>
            <person name="Mahmoud A."/>
            <person name="Hajiyev E."/>
            <person name="Babayeva S."/>
            <person name="Izzatullayeva V."/>
            <person name="Mammadov A."/>
            <person name="Mammadov A."/>
            <person name="Sharifova S."/>
            <person name="Ojaghi J."/>
            <person name="Eynullazada K."/>
            <person name="Bayramov B."/>
            <person name="Abdulazimova A."/>
            <person name="Shahmuradov I."/>
        </authorList>
    </citation>
    <scope>NUCLEOTIDE SEQUENCE [LARGE SCALE GENOMIC DNA]</scope>
    <source>
        <strain evidence="3">cv. AG2017</strain>
        <tissue evidence="2">Leaf</tissue>
    </source>
</reference>
<feature type="compositionally biased region" description="Polar residues" evidence="1">
    <location>
        <begin position="148"/>
        <end position="158"/>
    </location>
</feature>
<feature type="compositionally biased region" description="Basic residues" evidence="1">
    <location>
        <begin position="290"/>
        <end position="300"/>
    </location>
</feature>
<feature type="compositionally biased region" description="Low complexity" evidence="1">
    <location>
        <begin position="272"/>
        <end position="289"/>
    </location>
</feature>
<proteinExistence type="predicted"/>
<gene>
    <name evidence="2" type="ORF">CRG98_014618</name>
</gene>
<evidence type="ECO:0000313" key="2">
    <source>
        <dbReference type="EMBL" id="PKI64994.1"/>
    </source>
</evidence>
<accession>A0A2I0K8Y7</accession>
<organism evidence="2 3">
    <name type="scientific">Punica granatum</name>
    <name type="common">Pomegranate</name>
    <dbReference type="NCBI Taxonomy" id="22663"/>
    <lineage>
        <taxon>Eukaryota</taxon>
        <taxon>Viridiplantae</taxon>
        <taxon>Streptophyta</taxon>
        <taxon>Embryophyta</taxon>
        <taxon>Tracheophyta</taxon>
        <taxon>Spermatophyta</taxon>
        <taxon>Magnoliopsida</taxon>
        <taxon>eudicotyledons</taxon>
        <taxon>Gunneridae</taxon>
        <taxon>Pentapetalae</taxon>
        <taxon>rosids</taxon>
        <taxon>malvids</taxon>
        <taxon>Myrtales</taxon>
        <taxon>Lythraceae</taxon>
        <taxon>Punica</taxon>
    </lineage>
</organism>
<comment type="caution">
    <text evidence="2">The sequence shown here is derived from an EMBL/GenBank/DDBJ whole genome shotgun (WGS) entry which is preliminary data.</text>
</comment>
<sequence length="324" mass="35063">MERNVSDQDRICPSYVMGVISHGRLVGRVYKCMHTQMSRYRSESHRCFLRALAASIADLEDSSTKSVWIPVEVSSVGRSVDGLKDSSSRSGSLTKIDAESRPLALNFSPQSTRDTPPHKTPPFRPFNSPDFRRLNSKSLVGKLETLPPKNSKSPSIRTCPSLVTPVSSTAQPRRCSPPPPAPSCTVAAAPRDGNRRSRPPSSSPPPNFIFSVHTPSHGLGPSFGLCRSNPADSAQPTLPSPAETIRPVPPRLGFGPERATHSAQLQHPAQLARAPGPTRPAAAQLPRVRLNPRARPRPPHARSNSPAQRPLCSRSALFRPPGPV</sequence>
<dbReference type="AlphaFoldDB" id="A0A2I0K8Y7"/>
<name>A0A2I0K8Y7_PUNGR</name>
<dbReference type="Proteomes" id="UP000233551">
    <property type="component" value="Unassembled WGS sequence"/>
</dbReference>
<dbReference type="EMBL" id="PGOL01000775">
    <property type="protein sequence ID" value="PKI64994.1"/>
    <property type="molecule type" value="Genomic_DNA"/>
</dbReference>
<evidence type="ECO:0000313" key="3">
    <source>
        <dbReference type="Proteomes" id="UP000233551"/>
    </source>
</evidence>